<evidence type="ECO:0000313" key="4">
    <source>
        <dbReference type="EMBL" id="GAA4489582.1"/>
    </source>
</evidence>
<dbReference type="InterPro" id="IPR001279">
    <property type="entry name" value="Metallo-B-lactamas"/>
</dbReference>
<dbReference type="PANTHER" id="PTHR46018">
    <property type="entry name" value="ZINC PHOSPHODIESTERASE ELAC PROTEIN 1"/>
    <property type="match status" value="1"/>
</dbReference>
<organism evidence="4 5">
    <name type="scientific">Microbacterium panaciterrae</name>
    <dbReference type="NCBI Taxonomy" id="985759"/>
    <lineage>
        <taxon>Bacteria</taxon>
        <taxon>Bacillati</taxon>
        <taxon>Actinomycetota</taxon>
        <taxon>Actinomycetes</taxon>
        <taxon>Micrococcales</taxon>
        <taxon>Microbacteriaceae</taxon>
        <taxon>Microbacterium</taxon>
    </lineage>
</organism>
<keyword evidence="1" id="KW-0540">Nuclease</keyword>
<sequence>MDLADLTFVGITHHHSDHNADLGTLLHLAWCDSLRTPVEVRGPRPLDEMMEAFFRFSDADVSTRIADEGRPPFRGLVRHAEVHQAGVVFEDDLVRISAARVEHPPMDAFAYRIDTADRSFVISGDTAPSEALIDLARGADVLVHEAIHLPSIEASVARSNGTRLREHLIDSHTSVDDLGRIATAAGVGTLVVSHLVPADAALPDEDWIGPARRTFSGEVLLAHDFRVI</sequence>
<gene>
    <name evidence="4" type="ORF">GCM10023171_30700</name>
</gene>
<dbReference type="InterPro" id="IPR044094">
    <property type="entry name" value="AtsA-like_MBL-fold"/>
</dbReference>
<keyword evidence="5" id="KW-1185">Reference proteome</keyword>
<keyword evidence="2" id="KW-0378">Hydrolase</keyword>
<evidence type="ECO:0000256" key="1">
    <source>
        <dbReference type="ARBA" id="ARBA00022759"/>
    </source>
</evidence>
<feature type="domain" description="Metallo-beta-lactamase" evidence="3">
    <location>
        <begin position="2"/>
        <end position="194"/>
    </location>
</feature>
<reference evidence="5" key="1">
    <citation type="journal article" date="2019" name="Int. J. Syst. Evol. Microbiol.">
        <title>The Global Catalogue of Microorganisms (GCM) 10K type strain sequencing project: providing services to taxonomists for standard genome sequencing and annotation.</title>
        <authorList>
            <consortium name="The Broad Institute Genomics Platform"/>
            <consortium name="The Broad Institute Genome Sequencing Center for Infectious Disease"/>
            <person name="Wu L."/>
            <person name="Ma J."/>
        </authorList>
    </citation>
    <scope>NUCLEOTIDE SEQUENCE [LARGE SCALE GENOMIC DNA]</scope>
    <source>
        <strain evidence="5">JCM 17839</strain>
    </source>
</reference>
<evidence type="ECO:0000259" key="3">
    <source>
        <dbReference type="Pfam" id="PF12706"/>
    </source>
</evidence>
<evidence type="ECO:0000313" key="5">
    <source>
        <dbReference type="Proteomes" id="UP001500731"/>
    </source>
</evidence>
<dbReference type="EMBL" id="BAABGP010000022">
    <property type="protein sequence ID" value="GAA4489582.1"/>
    <property type="molecule type" value="Genomic_DNA"/>
</dbReference>
<dbReference type="InterPro" id="IPR036866">
    <property type="entry name" value="RibonucZ/Hydroxyglut_hydro"/>
</dbReference>
<keyword evidence="1" id="KW-0255">Endonuclease</keyword>
<dbReference type="Gene3D" id="3.60.15.10">
    <property type="entry name" value="Ribonuclease Z/Hydroxyacylglutathione hydrolase-like"/>
    <property type="match status" value="1"/>
</dbReference>
<dbReference type="CDD" id="cd07719">
    <property type="entry name" value="arylsulfatase_AtsA-like_MBL-fold"/>
    <property type="match status" value="1"/>
</dbReference>
<protein>
    <submittedName>
        <fullName evidence="4">MBL fold metallo-hydrolase</fullName>
    </submittedName>
</protein>
<proteinExistence type="predicted"/>
<dbReference type="PANTHER" id="PTHR46018:SF2">
    <property type="entry name" value="ZINC PHOSPHODIESTERASE ELAC PROTEIN 1"/>
    <property type="match status" value="1"/>
</dbReference>
<dbReference type="Proteomes" id="UP001500731">
    <property type="component" value="Unassembled WGS sequence"/>
</dbReference>
<name>A0ABP8PNN9_9MICO</name>
<evidence type="ECO:0000256" key="2">
    <source>
        <dbReference type="ARBA" id="ARBA00022801"/>
    </source>
</evidence>
<comment type="caution">
    <text evidence="4">The sequence shown here is derived from an EMBL/GenBank/DDBJ whole genome shotgun (WGS) entry which is preliminary data.</text>
</comment>
<accession>A0ABP8PNN9</accession>
<dbReference type="SUPFAM" id="SSF56281">
    <property type="entry name" value="Metallo-hydrolase/oxidoreductase"/>
    <property type="match status" value="1"/>
</dbReference>
<dbReference type="Pfam" id="PF12706">
    <property type="entry name" value="Lactamase_B_2"/>
    <property type="match status" value="1"/>
</dbReference>